<reference evidence="1 2" key="1">
    <citation type="submission" date="2024-04" db="EMBL/GenBank/DDBJ databases">
        <authorList>
            <person name="Waldvogel A.-M."/>
            <person name="Schoenle A."/>
        </authorList>
    </citation>
    <scope>NUCLEOTIDE SEQUENCE [LARGE SCALE GENOMIC DNA]</scope>
</reference>
<evidence type="ECO:0008006" key="3">
    <source>
        <dbReference type="Google" id="ProtNLM"/>
    </source>
</evidence>
<organism evidence="1 2">
    <name type="scientific">Knipowitschia caucasica</name>
    <name type="common">Caucasian dwarf goby</name>
    <name type="synonym">Pomatoschistus caucasicus</name>
    <dbReference type="NCBI Taxonomy" id="637954"/>
    <lineage>
        <taxon>Eukaryota</taxon>
        <taxon>Metazoa</taxon>
        <taxon>Chordata</taxon>
        <taxon>Craniata</taxon>
        <taxon>Vertebrata</taxon>
        <taxon>Euteleostomi</taxon>
        <taxon>Actinopterygii</taxon>
        <taxon>Neopterygii</taxon>
        <taxon>Teleostei</taxon>
        <taxon>Neoteleostei</taxon>
        <taxon>Acanthomorphata</taxon>
        <taxon>Gobiaria</taxon>
        <taxon>Gobiiformes</taxon>
        <taxon>Gobioidei</taxon>
        <taxon>Gobiidae</taxon>
        <taxon>Gobiinae</taxon>
        <taxon>Knipowitschia</taxon>
    </lineage>
</organism>
<accession>A0AAV2LW23</accession>
<gene>
    <name evidence="1" type="ORF">KC01_LOCUS32672</name>
</gene>
<keyword evidence="2" id="KW-1185">Reference proteome</keyword>
<evidence type="ECO:0000313" key="2">
    <source>
        <dbReference type="Proteomes" id="UP001497482"/>
    </source>
</evidence>
<proteinExistence type="predicted"/>
<evidence type="ECO:0000313" key="1">
    <source>
        <dbReference type="EMBL" id="CAL1605257.1"/>
    </source>
</evidence>
<protein>
    <recommendedName>
        <fullName evidence="3">Secreted protein</fullName>
    </recommendedName>
</protein>
<dbReference type="AlphaFoldDB" id="A0AAV2LW23"/>
<sequence length="68" mass="7033">MFMVHSAAFSVTSAMTGVTSNRMRLHGGVVLSGLLSGILRGLGVRSPALGVSGAAGLQVQKRPELHLF</sequence>
<dbReference type="EMBL" id="OZ035827">
    <property type="protein sequence ID" value="CAL1605257.1"/>
    <property type="molecule type" value="Genomic_DNA"/>
</dbReference>
<dbReference type="Proteomes" id="UP001497482">
    <property type="component" value="Chromosome 5"/>
</dbReference>
<name>A0AAV2LW23_KNICA</name>